<comment type="caution">
    <text evidence="2">The sequence shown here is derived from an EMBL/GenBank/DDBJ whole genome shotgun (WGS) entry which is preliminary data.</text>
</comment>
<gene>
    <name evidence="2" type="ORF">EKO24_020505</name>
</gene>
<protein>
    <submittedName>
        <fullName evidence="2">Uncharacterized protein</fullName>
    </submittedName>
</protein>
<dbReference type="RefSeq" id="WP_127028831.1">
    <property type="nucleotide sequence ID" value="NZ_RYFG02000120.1"/>
</dbReference>
<evidence type="ECO:0000313" key="2">
    <source>
        <dbReference type="EMBL" id="TRW90004.1"/>
    </source>
</evidence>
<organism evidence="2 3">
    <name type="scientific">Candidatus Methylobacter oryzae</name>
    <dbReference type="NCBI Taxonomy" id="2497749"/>
    <lineage>
        <taxon>Bacteria</taxon>
        <taxon>Pseudomonadati</taxon>
        <taxon>Pseudomonadota</taxon>
        <taxon>Gammaproteobacteria</taxon>
        <taxon>Methylococcales</taxon>
        <taxon>Methylococcaceae</taxon>
        <taxon>Methylobacter</taxon>
    </lineage>
</organism>
<feature type="chain" id="PRO_5046053369" evidence="1">
    <location>
        <begin position="21"/>
        <end position="211"/>
    </location>
</feature>
<reference evidence="2 3" key="1">
    <citation type="journal article" date="2019" name="Antonie Van Leeuwenhoek">
        <title>Description of 'Ca. Methylobacter oryzae' KRF1, a novel species from the environmentally important Methylobacter clade 2.</title>
        <authorList>
            <person name="Khatri K."/>
            <person name="Mohite J.A."/>
            <person name="Pandit P.S."/>
            <person name="Bahulikar R."/>
            <person name="Rahalkar M.C."/>
        </authorList>
    </citation>
    <scope>NUCLEOTIDE SEQUENCE [LARGE SCALE GENOMIC DNA]</scope>
    <source>
        <strain evidence="2 3">KRF1</strain>
    </source>
</reference>
<keyword evidence="1" id="KW-0732">Signal</keyword>
<evidence type="ECO:0000256" key="1">
    <source>
        <dbReference type="SAM" id="SignalP"/>
    </source>
</evidence>
<proteinExistence type="predicted"/>
<dbReference type="Proteomes" id="UP000733744">
    <property type="component" value="Unassembled WGS sequence"/>
</dbReference>
<dbReference type="EMBL" id="RYFG02000120">
    <property type="protein sequence ID" value="TRW90004.1"/>
    <property type="molecule type" value="Genomic_DNA"/>
</dbReference>
<evidence type="ECO:0000313" key="3">
    <source>
        <dbReference type="Proteomes" id="UP000733744"/>
    </source>
</evidence>
<name>A0ABY3C5W0_9GAMM</name>
<keyword evidence="3" id="KW-1185">Reference proteome</keyword>
<accession>A0ABY3C5W0</accession>
<sequence>MKLKMIVCGAFMSLILVGCFSPTKPQVIDYVECRNRIHESYLNINPKMKVANALDYGLILNTNNIYQKTIDAIYSDQEATEKLMNVIYDLPCFSKTPSSDEKMWLKPYHMMEIGAELKYINKKALPVIEAIVSKKQEEQWKTNRHLLQEIGTKVCRDEGNIGYVGYIEGIQPKKIKIRVSDSRLLSSSTLKPGDFKESIIWDIPKNWYVCE</sequence>
<feature type="signal peptide" evidence="1">
    <location>
        <begin position="1"/>
        <end position="20"/>
    </location>
</feature>
<dbReference type="PROSITE" id="PS51257">
    <property type="entry name" value="PROKAR_LIPOPROTEIN"/>
    <property type="match status" value="1"/>
</dbReference>